<accession>A0A5C2S594</accession>
<dbReference type="AlphaFoldDB" id="A0A5C2S594"/>
<evidence type="ECO:0000256" key="1">
    <source>
        <dbReference type="SAM" id="MobiDB-lite"/>
    </source>
</evidence>
<evidence type="ECO:0000313" key="2">
    <source>
        <dbReference type="EMBL" id="RPD58913.1"/>
    </source>
</evidence>
<organism evidence="2 3">
    <name type="scientific">Lentinus tigrinus ALCF2SS1-6</name>
    <dbReference type="NCBI Taxonomy" id="1328759"/>
    <lineage>
        <taxon>Eukaryota</taxon>
        <taxon>Fungi</taxon>
        <taxon>Dikarya</taxon>
        <taxon>Basidiomycota</taxon>
        <taxon>Agaricomycotina</taxon>
        <taxon>Agaricomycetes</taxon>
        <taxon>Polyporales</taxon>
        <taxon>Polyporaceae</taxon>
        <taxon>Lentinus</taxon>
    </lineage>
</organism>
<gene>
    <name evidence="2" type="ORF">L227DRAFT_654318</name>
</gene>
<proteinExistence type="predicted"/>
<keyword evidence="3" id="KW-1185">Reference proteome</keyword>
<evidence type="ECO:0000313" key="3">
    <source>
        <dbReference type="Proteomes" id="UP000313359"/>
    </source>
</evidence>
<protein>
    <submittedName>
        <fullName evidence="2">Uncharacterized protein</fullName>
    </submittedName>
</protein>
<name>A0A5C2S594_9APHY</name>
<feature type="region of interest" description="Disordered" evidence="1">
    <location>
        <begin position="157"/>
        <end position="182"/>
    </location>
</feature>
<dbReference type="Proteomes" id="UP000313359">
    <property type="component" value="Unassembled WGS sequence"/>
</dbReference>
<dbReference type="EMBL" id="ML122272">
    <property type="protein sequence ID" value="RPD58913.1"/>
    <property type="molecule type" value="Genomic_DNA"/>
</dbReference>
<sequence length="377" mass="41806">MMPCFKLCPFPPSASQPRTRQLESILTMAPLKNNHKDPRYPRLSRQAAPKKLIRAYGSKITDLLNWGEEWGLDRQEPVPPSFIQNTTSLEITLDLGICPSDSDLDTNKRTAEPLDAPSRLATQEVSDEDESLEHPVRDQEAPIPVVTAVELPRDFSPTGSFSMHPGGETEGTGIDSSTTRGGPACCPRWGHSFTAYNYSVPMLRPVATWRSSVNSATGTLTPDTDDEYIEDGVAPHRREVTSSTSDHVESAGQESMRAVPFIDLKRYRRPSRHSRDGIVPRKDHPRIQIKTEPVELDTLGGASATEASRRDISHTTAVKLKLEESGAMVHESVSTRSPASQAVSRYYSPAIPAQREGVRRRHEEVNFESTSPRLCRV</sequence>
<reference evidence="2" key="1">
    <citation type="journal article" date="2018" name="Genome Biol. Evol.">
        <title>Genomics and development of Lentinus tigrinus, a white-rot wood-decaying mushroom with dimorphic fruiting bodies.</title>
        <authorList>
            <person name="Wu B."/>
            <person name="Xu Z."/>
            <person name="Knudson A."/>
            <person name="Carlson A."/>
            <person name="Chen N."/>
            <person name="Kovaka S."/>
            <person name="LaButti K."/>
            <person name="Lipzen A."/>
            <person name="Pennachio C."/>
            <person name="Riley R."/>
            <person name="Schakwitz W."/>
            <person name="Umezawa K."/>
            <person name="Ohm R.A."/>
            <person name="Grigoriev I.V."/>
            <person name="Nagy L.G."/>
            <person name="Gibbons J."/>
            <person name="Hibbett D."/>
        </authorList>
    </citation>
    <scope>NUCLEOTIDE SEQUENCE [LARGE SCALE GENOMIC DNA]</scope>
    <source>
        <strain evidence="2">ALCF2SS1-6</strain>
    </source>
</reference>
<feature type="region of interest" description="Disordered" evidence="1">
    <location>
        <begin position="100"/>
        <end position="136"/>
    </location>
</feature>